<accession>A0A1I3AIQ9</accession>
<dbReference type="SUPFAM" id="SSF48208">
    <property type="entry name" value="Six-hairpin glycosidases"/>
    <property type="match status" value="1"/>
</dbReference>
<dbReference type="InterPro" id="IPR005887">
    <property type="entry name" value="GH92_a_mannosidase_put"/>
</dbReference>
<name>A0A1I3AIQ9_9SPHI</name>
<dbReference type="RefSeq" id="WP_090998081.1">
    <property type="nucleotide sequence ID" value="NZ_FOPP01000015.1"/>
</dbReference>
<comment type="cofactor">
    <cofactor evidence="1">
        <name>Ca(2+)</name>
        <dbReference type="ChEBI" id="CHEBI:29108"/>
    </cofactor>
</comment>
<gene>
    <name evidence="7" type="ORF">SAMN04489864_11529</name>
</gene>
<dbReference type="PANTHER" id="PTHR12143:SF39">
    <property type="entry name" value="SECRETED PROTEIN"/>
    <property type="match status" value="1"/>
</dbReference>
<evidence type="ECO:0000313" key="7">
    <source>
        <dbReference type="EMBL" id="SFH49860.1"/>
    </source>
</evidence>
<dbReference type="GO" id="GO:0006516">
    <property type="term" value="P:glycoprotein catabolic process"/>
    <property type="evidence" value="ECO:0007669"/>
    <property type="project" value="TreeGrafter"/>
</dbReference>
<dbReference type="GO" id="GO:0000224">
    <property type="term" value="F:peptide-N4-(N-acetyl-beta-glucosaminyl)asparagine amidase activity"/>
    <property type="evidence" value="ECO:0007669"/>
    <property type="project" value="TreeGrafter"/>
</dbReference>
<dbReference type="Proteomes" id="UP000199666">
    <property type="component" value="Unassembled WGS sequence"/>
</dbReference>
<keyword evidence="3" id="KW-0106">Calcium</keyword>
<dbReference type="InterPro" id="IPR050883">
    <property type="entry name" value="PNGase"/>
</dbReference>
<evidence type="ECO:0000256" key="3">
    <source>
        <dbReference type="ARBA" id="ARBA00022837"/>
    </source>
</evidence>
<dbReference type="EMBL" id="FOPP01000015">
    <property type="protein sequence ID" value="SFH49860.1"/>
    <property type="molecule type" value="Genomic_DNA"/>
</dbReference>
<dbReference type="InterPro" id="IPR014718">
    <property type="entry name" value="GH-type_carb-bd"/>
</dbReference>
<dbReference type="InterPro" id="IPR041371">
    <property type="entry name" value="GH92_N"/>
</dbReference>
<dbReference type="GO" id="GO:0005975">
    <property type="term" value="P:carbohydrate metabolic process"/>
    <property type="evidence" value="ECO:0007669"/>
    <property type="project" value="InterPro"/>
</dbReference>
<dbReference type="Pfam" id="PF13290">
    <property type="entry name" value="CHB_HEX_C_1"/>
    <property type="match status" value="1"/>
</dbReference>
<dbReference type="Pfam" id="PF17678">
    <property type="entry name" value="Glyco_hydro_92N"/>
    <property type="match status" value="1"/>
</dbReference>
<feature type="domain" description="GH29D-like beta-sandwich" evidence="5">
    <location>
        <begin position="869"/>
        <end position="932"/>
    </location>
</feature>
<dbReference type="InterPro" id="IPR008928">
    <property type="entry name" value="6-hairpin_glycosidase_sf"/>
</dbReference>
<feature type="domain" description="Glycosyl hydrolase family 92 N-terminal" evidence="6">
    <location>
        <begin position="148"/>
        <end position="373"/>
    </location>
</feature>
<dbReference type="AlphaFoldDB" id="A0A1I3AIQ9"/>
<dbReference type="FunFam" id="3.30.2080.10:FF:000001">
    <property type="entry name" value="Alpha-1,2-mannosidase subfamily"/>
    <property type="match status" value="1"/>
</dbReference>
<protein>
    <submittedName>
        <fullName evidence="7">Alpha-1,2-mannosidase, putative</fullName>
    </submittedName>
</protein>
<sequence>MQLRLTLLFLFPIFVFAQNKKNLVPEFALGSFVDDYGISYTINDSLWIQNPGMKFHIIRWNREQQYLVAKNDSANKTDANKYTRIDYMTFNGMDPWRWGFCLTVYNAESDEIAERTAYVDRQNPKKGCNGYPFSRMKKLENKKNYSAFVNPFIGTGGHGHTYPGPALPFGMIQPGPDTRLDGWDGCSGYHYTDSLLYGFSQTHLSGTGIEDYCDFLIMPTTGKPQFSNKQYASPFQKKNEKASPGYYSTYLDKYKIRAEITTTKRAGLYKFTYPSSKEANVIIDLKHRDKVLDSWVEIVNDREIRGYRKSSSWAKGQELYFHLRYNKPFKAFGIAINDELQPGLKRAKGTNIKLYIQFETDAQESVYAQVAISAVDAAGALKNLNSEQDGFDFGKTVANAKLAWNKELAKIEVEETDKSKLTTFYTALYHALLNPNLYMDVDGKYRGLDNKIHTAKGFDYYSVFSLWDTHRTEHPLLTLIDRKRTLDFIKTFLAMYEQGGLLPIWPVGNEETFCMIGNHAIPVITDAYAKGIRDFDTKLALKAMKHAVNRKQFGIDHYAEQGAVMADLEHESASKTVEYAYDDWCIAQFAKMIGSDADYQTYMTRAQNWKNIYDPSTGHIRARNNGGWWKPFNPTEVNNNYTEGNSWHYSFSTQQDVNGHIELMGGEKIYQQKLDELFTTKLGLTGRDQSDITGLIGQYAHGNEPSHHMAYLFNYTNHPEKTQYYINKIMTEQYHDQPDGLSGNEDCGQMSAWLVMSAMGIYPVSPGNNVYNIGTPWFKKMTISLENGKKIIINAPAKSAENYYIKGITLNGKAHRKLTLNFDDLSNGVSLNFTLSANPDLNYLNGLVKPVMKITENLIVPNPIIEGPQETFKDKAEVSLTSALAGTEIYYTLNGTIPNQQSAKYTAPFTINQDATINAIAYKKGFKTSYVSKATYKKMTTNYHIKINSEINRSFTGGGNEALIDGVRGIINWRVGNRWQGFWDRDFEAVLDLGKIQMVNTVSIGALQDTQAWIIFPPEAEFFIAGEDMNFKLVATVKSPTEAKDYTIQIKDLMAKVGAQCRYIKIKAKNYGTLPSWHEGAGGKAHIFFDEITVN</sequence>
<dbReference type="Gene3D" id="2.70.98.10">
    <property type="match status" value="1"/>
</dbReference>
<dbReference type="Gene3D" id="3.30.2080.10">
    <property type="entry name" value="GH92 mannosidase domain"/>
    <property type="match status" value="1"/>
</dbReference>
<reference evidence="7 8" key="1">
    <citation type="submission" date="2016-10" db="EMBL/GenBank/DDBJ databases">
        <authorList>
            <person name="de Groot N.N."/>
        </authorList>
    </citation>
    <scope>NUCLEOTIDE SEQUENCE [LARGE SCALE GENOMIC DNA]</scope>
    <source>
        <strain evidence="7 8">DSM 18684</strain>
    </source>
</reference>
<evidence type="ECO:0000259" key="4">
    <source>
        <dbReference type="Pfam" id="PF07971"/>
    </source>
</evidence>
<dbReference type="NCBIfam" id="TIGR01180">
    <property type="entry name" value="aman2_put"/>
    <property type="match status" value="1"/>
</dbReference>
<dbReference type="Gene3D" id="1.20.1610.10">
    <property type="entry name" value="alpha-1,2-mannosidases domains"/>
    <property type="match status" value="1"/>
</dbReference>
<evidence type="ECO:0000256" key="1">
    <source>
        <dbReference type="ARBA" id="ARBA00001913"/>
    </source>
</evidence>
<evidence type="ECO:0000313" key="8">
    <source>
        <dbReference type="Proteomes" id="UP000199666"/>
    </source>
</evidence>
<dbReference type="InterPro" id="IPR059177">
    <property type="entry name" value="GH29D-like_dom"/>
</dbReference>
<dbReference type="InterPro" id="IPR012939">
    <property type="entry name" value="Glyco_hydro_92"/>
</dbReference>
<feature type="domain" description="Glycosyl hydrolase family 92" evidence="4">
    <location>
        <begin position="380"/>
        <end position="836"/>
    </location>
</feature>
<dbReference type="OrthoDB" id="9758101at2"/>
<evidence type="ECO:0000259" key="5">
    <source>
        <dbReference type="Pfam" id="PF13290"/>
    </source>
</evidence>
<dbReference type="Gene3D" id="1.20.1050.60">
    <property type="entry name" value="alpha-1,2-mannosidase"/>
    <property type="match status" value="1"/>
</dbReference>
<organism evidence="7 8">
    <name type="scientific">Pedobacter insulae</name>
    <dbReference type="NCBI Taxonomy" id="414048"/>
    <lineage>
        <taxon>Bacteria</taxon>
        <taxon>Pseudomonadati</taxon>
        <taxon>Bacteroidota</taxon>
        <taxon>Sphingobacteriia</taxon>
        <taxon>Sphingobacteriales</taxon>
        <taxon>Sphingobacteriaceae</taxon>
        <taxon>Pedobacter</taxon>
    </lineage>
</organism>
<dbReference type="Pfam" id="PF07971">
    <property type="entry name" value="Glyco_hydro_92"/>
    <property type="match status" value="1"/>
</dbReference>
<proteinExistence type="predicted"/>
<comment type="subunit">
    <text evidence="2">Monomer.</text>
</comment>
<dbReference type="GO" id="GO:0005829">
    <property type="term" value="C:cytosol"/>
    <property type="evidence" value="ECO:0007669"/>
    <property type="project" value="TreeGrafter"/>
</dbReference>
<evidence type="ECO:0000259" key="6">
    <source>
        <dbReference type="Pfam" id="PF17678"/>
    </source>
</evidence>
<dbReference type="STRING" id="414048.SAMN04489864_11529"/>
<evidence type="ECO:0000256" key="2">
    <source>
        <dbReference type="ARBA" id="ARBA00011245"/>
    </source>
</evidence>
<dbReference type="GO" id="GO:0030246">
    <property type="term" value="F:carbohydrate binding"/>
    <property type="evidence" value="ECO:0007669"/>
    <property type="project" value="InterPro"/>
</dbReference>
<dbReference type="PANTHER" id="PTHR12143">
    <property type="entry name" value="PEPTIDE N-GLYCANASE PNGASE -RELATED"/>
    <property type="match status" value="1"/>
</dbReference>
<keyword evidence="8" id="KW-1185">Reference proteome</keyword>